<dbReference type="EMBL" id="JAHKRT010000001">
    <property type="protein sequence ID" value="MBU3076496.1"/>
    <property type="molecule type" value="Genomic_DNA"/>
</dbReference>
<reference evidence="3 4" key="1">
    <citation type="submission" date="2021-06" db="EMBL/GenBank/DDBJ databases">
        <title>Sphingomonas sp. XMGL2, whole genome shotgun sequencing project.</title>
        <authorList>
            <person name="Zhao G."/>
            <person name="Shen L."/>
        </authorList>
    </citation>
    <scope>NUCLEOTIDE SEQUENCE [LARGE SCALE GENOMIC DNA]</scope>
    <source>
        <strain evidence="3 4">XMGL2</strain>
    </source>
</reference>
<dbReference type="RefSeq" id="WP_216318795.1">
    <property type="nucleotide sequence ID" value="NZ_JAHKRT010000001.1"/>
</dbReference>
<evidence type="ECO:0000256" key="2">
    <source>
        <dbReference type="SAM" id="Phobius"/>
    </source>
</evidence>
<evidence type="ECO:0000313" key="4">
    <source>
        <dbReference type="Proteomes" id="UP000776276"/>
    </source>
</evidence>
<comment type="caution">
    <text evidence="3">The sequence shown here is derived from an EMBL/GenBank/DDBJ whole genome shotgun (WGS) entry which is preliminary data.</text>
</comment>
<name>A0ABS6BF91_9SPHN</name>
<keyword evidence="2" id="KW-0472">Membrane</keyword>
<feature type="transmembrane region" description="Helical" evidence="2">
    <location>
        <begin position="32"/>
        <end position="54"/>
    </location>
</feature>
<feature type="region of interest" description="Disordered" evidence="1">
    <location>
        <begin position="1"/>
        <end position="30"/>
    </location>
</feature>
<accession>A0ABS6BF91</accession>
<protein>
    <submittedName>
        <fullName evidence="3">Uncharacterized protein</fullName>
    </submittedName>
</protein>
<organism evidence="3 4">
    <name type="scientific">Sphingomonas quercus</name>
    <dbReference type="NCBI Taxonomy" id="2842451"/>
    <lineage>
        <taxon>Bacteria</taxon>
        <taxon>Pseudomonadati</taxon>
        <taxon>Pseudomonadota</taxon>
        <taxon>Alphaproteobacteria</taxon>
        <taxon>Sphingomonadales</taxon>
        <taxon>Sphingomonadaceae</taxon>
        <taxon>Sphingomonas</taxon>
    </lineage>
</organism>
<gene>
    <name evidence="3" type="ORF">KOF26_01350</name>
</gene>
<feature type="compositionally biased region" description="Basic and acidic residues" evidence="1">
    <location>
        <begin position="1"/>
        <end position="25"/>
    </location>
</feature>
<keyword evidence="2" id="KW-1133">Transmembrane helix</keyword>
<dbReference type="Proteomes" id="UP000776276">
    <property type="component" value="Unassembled WGS sequence"/>
</dbReference>
<keyword evidence="4" id="KW-1185">Reference proteome</keyword>
<proteinExistence type="predicted"/>
<keyword evidence="2" id="KW-0812">Transmembrane</keyword>
<sequence>MTVKTDGKSAADGKAPVDKGEKGERNAANGNVARWIGIGAGIGSAAVAAAVLYANRDWLKAKAAKAEKHSRLAEQAED</sequence>
<evidence type="ECO:0000256" key="1">
    <source>
        <dbReference type="SAM" id="MobiDB-lite"/>
    </source>
</evidence>
<evidence type="ECO:0000313" key="3">
    <source>
        <dbReference type="EMBL" id="MBU3076496.1"/>
    </source>
</evidence>